<dbReference type="PANTHER" id="PTHR21301">
    <property type="entry name" value="REVERSE TRANSCRIPTASE"/>
    <property type="match status" value="1"/>
</dbReference>
<dbReference type="EMBL" id="KQ983097">
    <property type="protein sequence ID" value="KYQ47502.1"/>
    <property type="molecule type" value="Genomic_DNA"/>
</dbReference>
<evidence type="ECO:0000256" key="1">
    <source>
        <dbReference type="SAM" id="Phobius"/>
    </source>
</evidence>
<name>A0A151WI38_9HYME</name>
<evidence type="ECO:0000259" key="2">
    <source>
        <dbReference type="Pfam" id="PF26215"/>
    </source>
</evidence>
<sequence>MSIRRRNHRIDDLTSIPLPFLTGYGLPKVHKEGNPLRLIISCINSPLYPLTTYIICNNIKIPLNEFIIALSLILNSTFLLSLCRYRYKIDIILAVSKEQIKEILHKFNNYHNRIKFIVDHGDGDSINFLDVKLLIEHGRIIFDSYKKPTNSGRYLNLSNHLIEDKRAVIIGQFDRIIYLSHPKFQENNISKMIKTLMDNDYPLDFIFITINNRIKSLSHKYNLEENTQENSNNNFNNNRTKRFFAVPYLNKISKKFKRTADKFGFRIAYKLMNKLDKFIKTRKDVFKKEENCNVVHKINYQDCKSSYVGQTKRKLKTRNNQRTQSRHKKNQLIRYQLFLVIN</sequence>
<gene>
    <name evidence="3" type="ORF">ALC60_13481</name>
</gene>
<keyword evidence="1" id="KW-0812">Transmembrane</keyword>
<reference evidence="3 4" key="1">
    <citation type="submission" date="2015-09" db="EMBL/GenBank/DDBJ databases">
        <title>Trachymyrmex zeteki WGS genome.</title>
        <authorList>
            <person name="Nygaard S."/>
            <person name="Hu H."/>
            <person name="Boomsma J."/>
            <person name="Zhang G."/>
        </authorList>
    </citation>
    <scope>NUCLEOTIDE SEQUENCE [LARGE SCALE GENOMIC DNA]</scope>
    <source>
        <strain evidence="3">Tzet28-1</strain>
        <tissue evidence="3">Whole body</tissue>
    </source>
</reference>
<dbReference type="InterPro" id="IPR058912">
    <property type="entry name" value="HTH_animal"/>
</dbReference>
<accession>A0A151WI38</accession>
<keyword evidence="1" id="KW-1133">Transmembrane helix</keyword>
<proteinExistence type="predicted"/>
<organism evidence="3 4">
    <name type="scientific">Mycetomoellerius zeteki</name>
    <dbReference type="NCBI Taxonomy" id="64791"/>
    <lineage>
        <taxon>Eukaryota</taxon>
        <taxon>Metazoa</taxon>
        <taxon>Ecdysozoa</taxon>
        <taxon>Arthropoda</taxon>
        <taxon>Hexapoda</taxon>
        <taxon>Insecta</taxon>
        <taxon>Pterygota</taxon>
        <taxon>Neoptera</taxon>
        <taxon>Endopterygota</taxon>
        <taxon>Hymenoptera</taxon>
        <taxon>Apocrita</taxon>
        <taxon>Aculeata</taxon>
        <taxon>Formicoidea</taxon>
        <taxon>Formicidae</taxon>
        <taxon>Myrmicinae</taxon>
        <taxon>Mycetomoellerius</taxon>
    </lineage>
</organism>
<dbReference type="STRING" id="64791.A0A151WI38"/>
<keyword evidence="1" id="KW-0472">Membrane</keyword>
<feature type="domain" description="Helix-turn-helix" evidence="2">
    <location>
        <begin position="157"/>
        <end position="211"/>
    </location>
</feature>
<protein>
    <recommendedName>
        <fullName evidence="2">Helix-turn-helix domain-containing protein</fullName>
    </recommendedName>
</protein>
<dbReference type="Proteomes" id="UP000075809">
    <property type="component" value="Unassembled WGS sequence"/>
</dbReference>
<feature type="transmembrane region" description="Helical" evidence="1">
    <location>
        <begin position="67"/>
        <end position="87"/>
    </location>
</feature>
<evidence type="ECO:0000313" key="3">
    <source>
        <dbReference type="EMBL" id="KYQ47502.1"/>
    </source>
</evidence>
<keyword evidence="4" id="KW-1185">Reference proteome</keyword>
<evidence type="ECO:0000313" key="4">
    <source>
        <dbReference type="Proteomes" id="UP000075809"/>
    </source>
</evidence>
<dbReference type="PANTHER" id="PTHR21301:SF10">
    <property type="entry name" value="REVERSE TRANSCRIPTASE DOMAIN-CONTAINING PROTEIN"/>
    <property type="match status" value="1"/>
</dbReference>
<dbReference type="AlphaFoldDB" id="A0A151WI38"/>
<dbReference type="Pfam" id="PF26215">
    <property type="entry name" value="HTH_animal"/>
    <property type="match status" value="1"/>
</dbReference>